<accession>A0A8J2X9L1</accession>
<keyword evidence="3" id="KW-1185">Reference proteome</keyword>
<gene>
    <name evidence="2" type="ORF">BN860_03004g</name>
</gene>
<evidence type="ECO:0000259" key="1">
    <source>
        <dbReference type="Pfam" id="PF11001"/>
    </source>
</evidence>
<reference evidence="3" key="1">
    <citation type="journal article" date="2013" name="Genome Announc.">
        <title>Genome sequence of the food spoilage yeast Zygosaccharomyces bailii CLIB 213(T).</title>
        <authorList>
            <person name="Galeote V."/>
            <person name="Bigey F."/>
            <person name="Devillers H."/>
            <person name="Neuveglise C."/>
            <person name="Dequin S."/>
        </authorList>
    </citation>
    <scope>NUCLEOTIDE SEQUENCE [LARGE SCALE GENOMIC DNA]</scope>
    <source>
        <strain evidence="3">CLIB 213 / ATCC 58445 / CBS 680 / CCRC 21525 / NBRC 1098 / NCYC 1416 / NRRL Y-2227</strain>
    </source>
</reference>
<dbReference type="Proteomes" id="UP000019375">
    <property type="component" value="Unassembled WGS sequence"/>
</dbReference>
<dbReference type="InterPro" id="IPR047092">
    <property type="entry name" value="AFUB_07903/YDR124W-like_hel"/>
</dbReference>
<proteinExistence type="predicted"/>
<dbReference type="OrthoDB" id="5338458at2759"/>
<dbReference type="InterPro" id="IPR021264">
    <property type="entry name" value="AFUB_079030/YDR124W-like"/>
</dbReference>
<name>A0A8J2X9L1_ZYGB2</name>
<dbReference type="Pfam" id="PF11001">
    <property type="entry name" value="AFUB_07903_YDR124W_hel"/>
    <property type="match status" value="1"/>
</dbReference>
<dbReference type="EMBL" id="HG316460">
    <property type="protein sequence ID" value="CDF90524.1"/>
    <property type="molecule type" value="Genomic_DNA"/>
</dbReference>
<evidence type="ECO:0000313" key="3">
    <source>
        <dbReference type="Proteomes" id="UP000019375"/>
    </source>
</evidence>
<feature type="domain" description="Subtelomeric hrmA-associated cluster protein AFUB-079030/YDR124W-like helical bundle" evidence="1">
    <location>
        <begin position="82"/>
        <end position="204"/>
    </location>
</feature>
<protein>
    <submittedName>
        <fullName evidence="2">ZYBA0S07-03004g1_1</fullName>
    </submittedName>
</protein>
<organism evidence="2 3">
    <name type="scientific">Zygosaccharomyces bailii (strain CLIB 213 / ATCC 58445 / CBS 680 / BCRC 21525 / NBRC 1098 / NCYC 1416 / NRRL Y-2227)</name>
    <dbReference type="NCBI Taxonomy" id="1333698"/>
    <lineage>
        <taxon>Eukaryota</taxon>
        <taxon>Fungi</taxon>
        <taxon>Dikarya</taxon>
        <taxon>Ascomycota</taxon>
        <taxon>Saccharomycotina</taxon>
        <taxon>Saccharomycetes</taxon>
        <taxon>Saccharomycetales</taxon>
        <taxon>Saccharomycetaceae</taxon>
        <taxon>Zygosaccharomyces</taxon>
    </lineage>
</organism>
<dbReference type="PANTHER" id="PTHR36102">
    <property type="entry name" value="CHROMOSOME 10, WHOLE GENOME SHOTGUN SEQUENCE"/>
    <property type="match status" value="1"/>
</dbReference>
<dbReference type="PANTHER" id="PTHR36102:SF1">
    <property type="entry name" value="YDR124W-LIKE HELICAL BUNDLE DOMAIN-CONTAINING PROTEIN"/>
    <property type="match status" value="1"/>
</dbReference>
<dbReference type="AlphaFoldDB" id="A0A8J2X9L1"/>
<evidence type="ECO:0000313" key="2">
    <source>
        <dbReference type="EMBL" id="CDF90524.1"/>
    </source>
</evidence>
<sequence>MSKFNDIAALLLKEGYEFSIFVKDKDPSNKSNRKFSNAYVTTKAEEWLPSGVWDLVESDKVTKYESSLCVSKHTCKMIPLSLNNTSLVEKYVYCALKLLRQVPCKAIAKAWIKIIEPRKKTKYPYIKGNIAKPTWWPQDVEHREPDHLQKPDRLKLMCAILTQVLPKLGCIESVDELSRSTFALSLFKQDPRKNLIISSIFEIPRALCNAQKMKKTVVDVVDLSSFGRKFNANDCISFEKQTPNLECKPRFPLQLSHSTESVLPLVERSSTDYIMGTFENGSLSPPILIDLLIKNDPDLNDYISTMNMCPSPDSEN</sequence>